<dbReference type="CDD" id="cd15787">
    <property type="entry name" value="YycH_N"/>
    <property type="match status" value="1"/>
</dbReference>
<dbReference type="Pfam" id="PF07435">
    <property type="entry name" value="YycH"/>
    <property type="match status" value="1"/>
</dbReference>
<keyword evidence="1" id="KW-1133">Transmembrane helix</keyword>
<dbReference type="OrthoDB" id="2382185at2"/>
<dbReference type="Proteomes" id="UP000034166">
    <property type="component" value="Unassembled WGS sequence"/>
</dbReference>
<dbReference type="AlphaFoldDB" id="A0A0M2ST36"/>
<comment type="caution">
    <text evidence="3">The sequence shown here is derived from an EMBL/GenBank/DDBJ whole genome shotgun (WGS) entry which is preliminary data.</text>
</comment>
<keyword evidence="4" id="KW-1185">Reference proteome</keyword>
<organism evidence="3 4">
    <name type="scientific">Mesobacillus campisalis</name>
    <dbReference type="NCBI Taxonomy" id="1408103"/>
    <lineage>
        <taxon>Bacteria</taxon>
        <taxon>Bacillati</taxon>
        <taxon>Bacillota</taxon>
        <taxon>Bacilli</taxon>
        <taxon>Bacillales</taxon>
        <taxon>Bacillaceae</taxon>
        <taxon>Mesobacillus</taxon>
    </lineage>
</organism>
<dbReference type="InterPro" id="IPR009996">
    <property type="entry name" value="YycH"/>
</dbReference>
<keyword evidence="1" id="KW-0812">Transmembrane</keyword>
<dbReference type="InterPro" id="IPR042274">
    <property type="entry name" value="YycH/YycI_2"/>
</dbReference>
<sequence>MTYENIKTAILTILIVLSAILTWNIWTFQPNYEMVENEKTVNEVTIGAKKEINKIVKPHQVMYHLDGITYGSIRNSEIDKIVAMISKWKYYDVAKTPEKGIELLNRLSERDHTEIIFPEEVPVELYRKVLNFEDRDLPKFEFDRILIHSEPGGQEASIYFYSSKNQNAYKSNVSLTAVSEFVDEFQAKGGRQNEYFAYQLHNGKNIYLPVEQTEMLKYTYYRNPIEPEMLKEALFRDPSFVQRSSVPDGEEYADEASKMTVDRNTSMIYYINPLKGNDAVIGTSNLVQKSIDFVNAHGGWTDNYRYVYKDDFNQRVIFRIYSKEGYPIFNQLGMSEILQVWGQSEINRYIRPSFHLELPLNPEMNNSVKLPSGREIVEILEQKADLKPELLKDISPGYYMTRDSEDSSLVFLEPGWFYQYDDVWRELVLNGGEVKNGLEQN</sequence>
<dbReference type="RefSeq" id="WP_046524958.1">
    <property type="nucleotide sequence ID" value="NZ_LAYY01000021.1"/>
</dbReference>
<feature type="transmembrane region" description="Helical" evidence="1">
    <location>
        <begin position="6"/>
        <end position="26"/>
    </location>
</feature>
<proteinExistence type="predicted"/>
<dbReference type="Gene3D" id="3.30.310.160">
    <property type="entry name" value="YycH protein, domain 2"/>
    <property type="match status" value="1"/>
</dbReference>
<evidence type="ECO:0000259" key="2">
    <source>
        <dbReference type="Pfam" id="PF07435"/>
    </source>
</evidence>
<evidence type="ECO:0000313" key="3">
    <source>
        <dbReference type="EMBL" id="KKK36846.1"/>
    </source>
</evidence>
<protein>
    <recommendedName>
        <fullName evidence="2">Regulatory protein YycH domain-containing protein</fullName>
    </recommendedName>
</protein>
<evidence type="ECO:0000256" key="1">
    <source>
        <dbReference type="SAM" id="Phobius"/>
    </source>
</evidence>
<name>A0A0M2ST36_9BACI</name>
<accession>A0A0M2ST36</accession>
<evidence type="ECO:0000313" key="4">
    <source>
        <dbReference type="Proteomes" id="UP000034166"/>
    </source>
</evidence>
<dbReference type="PATRIC" id="fig|1408103.3.peg.3777"/>
<dbReference type="EMBL" id="LAYY01000021">
    <property type="protein sequence ID" value="KKK36846.1"/>
    <property type="molecule type" value="Genomic_DNA"/>
</dbReference>
<reference evidence="3 4" key="1">
    <citation type="submission" date="2015-04" db="EMBL/GenBank/DDBJ databases">
        <title>Taxonomic description and genome sequence of Bacillus campisalis sp. nov., a novel member of the genus Bacillus isolated from solar saltern.</title>
        <authorList>
            <person name="Mathan Kumar R."/>
            <person name="Kaur G."/>
            <person name="Kumar A."/>
            <person name="Singh N.K."/>
            <person name="Kaur N."/>
            <person name="Kumar N."/>
            <person name="Mayilraj S."/>
        </authorList>
    </citation>
    <scope>NUCLEOTIDE SEQUENCE [LARGE SCALE GENOMIC DNA]</scope>
    <source>
        <strain evidence="3 4">SA2-6</strain>
    </source>
</reference>
<gene>
    <name evidence="3" type="ORF">WQ57_16960</name>
</gene>
<keyword evidence="1" id="KW-0472">Membrane</keyword>
<feature type="domain" description="Regulatory protein YycH" evidence="2">
    <location>
        <begin position="4"/>
        <end position="427"/>
    </location>
</feature>
<dbReference type="Gene3D" id="3.10.450.310">
    <property type="match status" value="1"/>
</dbReference>